<dbReference type="RefSeq" id="WP_185740086.1">
    <property type="nucleotide sequence ID" value="NZ_SGWW01000001.1"/>
</dbReference>
<sequence length="213" mass="22528">MTESSVPDHIVVLPGGGYARHAPHEAEPVAAWLETLGVATSVLRYPVATRHPGPLDAVRTHIADVRQAGARRVGVLGFSAGGHLAGHAAATGLVDLAVLGYPVVSMLTPTHAGSRQNLLGPRPWPWQRRAVSVEKLVTPAMPPTFVWHTADDELVPVEHAYLLATALAKHEVPHALHVYPTGRHGLGLAEGSGDPERWTSECAAFLAAHGWGA</sequence>
<protein>
    <submittedName>
        <fullName evidence="3">Acetyl esterase/lipase</fullName>
    </submittedName>
</protein>
<dbReference type="PANTHER" id="PTHR48081">
    <property type="entry name" value="AB HYDROLASE SUPERFAMILY PROTEIN C4A8.06C"/>
    <property type="match status" value="1"/>
</dbReference>
<dbReference type="Gene3D" id="3.40.50.1820">
    <property type="entry name" value="alpha/beta hydrolase"/>
    <property type="match status" value="1"/>
</dbReference>
<evidence type="ECO:0000256" key="1">
    <source>
        <dbReference type="ARBA" id="ARBA00022801"/>
    </source>
</evidence>
<dbReference type="PANTHER" id="PTHR48081:SF6">
    <property type="entry name" value="PEPTIDASE S9 PROLYL OLIGOPEPTIDASE CATALYTIC DOMAIN-CONTAINING PROTEIN"/>
    <property type="match status" value="1"/>
</dbReference>
<accession>A0A4Q7LY80</accession>
<dbReference type="Proteomes" id="UP000293519">
    <property type="component" value="Unassembled WGS sequence"/>
</dbReference>
<dbReference type="SUPFAM" id="SSF53474">
    <property type="entry name" value="alpha/beta-Hydrolases"/>
    <property type="match status" value="1"/>
</dbReference>
<dbReference type="EMBL" id="SGWW01000001">
    <property type="protein sequence ID" value="RZS59641.1"/>
    <property type="molecule type" value="Genomic_DNA"/>
</dbReference>
<dbReference type="InterPro" id="IPR050300">
    <property type="entry name" value="GDXG_lipolytic_enzyme"/>
</dbReference>
<dbReference type="InterPro" id="IPR001375">
    <property type="entry name" value="Peptidase_S9_cat"/>
</dbReference>
<feature type="domain" description="Peptidase S9 prolyl oligopeptidase catalytic" evidence="2">
    <location>
        <begin position="61"/>
        <end position="207"/>
    </location>
</feature>
<dbReference type="GO" id="GO:0008236">
    <property type="term" value="F:serine-type peptidase activity"/>
    <property type="evidence" value="ECO:0007669"/>
    <property type="project" value="InterPro"/>
</dbReference>
<dbReference type="Pfam" id="PF00326">
    <property type="entry name" value="Peptidase_S9"/>
    <property type="match status" value="1"/>
</dbReference>
<name>A0A4Q7LY80_9MICO</name>
<dbReference type="GO" id="GO:0006508">
    <property type="term" value="P:proteolysis"/>
    <property type="evidence" value="ECO:0007669"/>
    <property type="project" value="InterPro"/>
</dbReference>
<reference evidence="3 4" key="1">
    <citation type="journal article" date="2015" name="Stand. Genomic Sci.">
        <title>Genomic Encyclopedia of Bacterial and Archaeal Type Strains, Phase III: the genomes of soil and plant-associated and newly described type strains.</title>
        <authorList>
            <person name="Whitman W.B."/>
            <person name="Woyke T."/>
            <person name="Klenk H.P."/>
            <person name="Zhou Y."/>
            <person name="Lilburn T.G."/>
            <person name="Beck B.J."/>
            <person name="De Vos P."/>
            <person name="Vandamme P."/>
            <person name="Eisen J.A."/>
            <person name="Garrity G."/>
            <person name="Hugenholtz P."/>
            <person name="Kyrpides N.C."/>
        </authorList>
    </citation>
    <scope>NUCLEOTIDE SEQUENCE [LARGE SCALE GENOMIC DNA]</scope>
    <source>
        <strain evidence="3 4">CV2</strain>
    </source>
</reference>
<evidence type="ECO:0000313" key="3">
    <source>
        <dbReference type="EMBL" id="RZS59641.1"/>
    </source>
</evidence>
<dbReference type="InterPro" id="IPR029058">
    <property type="entry name" value="AB_hydrolase_fold"/>
</dbReference>
<gene>
    <name evidence="3" type="ORF">EV141_0873</name>
</gene>
<evidence type="ECO:0000313" key="4">
    <source>
        <dbReference type="Proteomes" id="UP000293519"/>
    </source>
</evidence>
<dbReference type="AlphaFoldDB" id="A0A4Q7LY80"/>
<evidence type="ECO:0000259" key="2">
    <source>
        <dbReference type="Pfam" id="PF00326"/>
    </source>
</evidence>
<organism evidence="3 4">
    <name type="scientific">Microcella putealis</name>
    <dbReference type="NCBI Taxonomy" id="337005"/>
    <lineage>
        <taxon>Bacteria</taxon>
        <taxon>Bacillati</taxon>
        <taxon>Actinomycetota</taxon>
        <taxon>Actinomycetes</taxon>
        <taxon>Micrococcales</taxon>
        <taxon>Microbacteriaceae</taxon>
        <taxon>Microcella</taxon>
    </lineage>
</organism>
<proteinExistence type="predicted"/>
<keyword evidence="4" id="KW-1185">Reference proteome</keyword>
<keyword evidence="1" id="KW-0378">Hydrolase</keyword>
<comment type="caution">
    <text evidence="3">The sequence shown here is derived from an EMBL/GenBank/DDBJ whole genome shotgun (WGS) entry which is preliminary data.</text>
</comment>